<dbReference type="SUPFAM" id="SSF69047">
    <property type="entry name" value="Hypothetical protein YjbJ"/>
    <property type="match status" value="1"/>
</dbReference>
<feature type="region of interest" description="Disordered" evidence="2">
    <location>
        <begin position="1"/>
        <end position="43"/>
    </location>
</feature>
<reference evidence="4" key="1">
    <citation type="submission" date="2023-03" db="EMBL/GenBank/DDBJ databases">
        <title>Edaphobacter sp.</title>
        <authorList>
            <person name="Huber K.J."/>
            <person name="Papendorf J."/>
            <person name="Pilke C."/>
            <person name="Bunk B."/>
            <person name="Sproeer C."/>
            <person name="Pester M."/>
        </authorList>
    </citation>
    <scope>NUCLEOTIDE SEQUENCE</scope>
    <source>
        <strain evidence="4">DSM 110680</strain>
    </source>
</reference>
<dbReference type="AlphaFoldDB" id="A0AAU7DJB2"/>
<evidence type="ECO:0000259" key="3">
    <source>
        <dbReference type="Pfam" id="PF05532"/>
    </source>
</evidence>
<comment type="similarity">
    <text evidence="1">Belongs to the UPF0337 (CsbD) family.</text>
</comment>
<sequence>MNSDDIKGTIDDAAGRAKRQVGEWTGDSKTQAEGAAQQVKGKAEKVVGNIKDAFNKSASTTRDTEIDNNLDKESVRDRE</sequence>
<feature type="compositionally biased region" description="Basic and acidic residues" evidence="2">
    <location>
        <begin position="62"/>
        <end position="79"/>
    </location>
</feature>
<dbReference type="RefSeq" id="WP_348262999.1">
    <property type="nucleotide sequence ID" value="NZ_CP121196.1"/>
</dbReference>
<dbReference type="EMBL" id="CP121196">
    <property type="protein sequence ID" value="XBH17774.1"/>
    <property type="molecule type" value="Genomic_DNA"/>
</dbReference>
<dbReference type="InterPro" id="IPR036629">
    <property type="entry name" value="YjbJ_sf"/>
</dbReference>
<protein>
    <submittedName>
        <fullName evidence="4">CsbD family protein</fullName>
    </submittedName>
</protein>
<accession>A0AAU7DJB2</accession>
<evidence type="ECO:0000256" key="1">
    <source>
        <dbReference type="ARBA" id="ARBA00009129"/>
    </source>
</evidence>
<name>A0AAU7DJB2_9BACT</name>
<organism evidence="4">
    <name type="scientific">Telmatobacter sp. DSM 110680</name>
    <dbReference type="NCBI Taxonomy" id="3036704"/>
    <lineage>
        <taxon>Bacteria</taxon>
        <taxon>Pseudomonadati</taxon>
        <taxon>Acidobacteriota</taxon>
        <taxon>Terriglobia</taxon>
        <taxon>Terriglobales</taxon>
        <taxon>Acidobacteriaceae</taxon>
        <taxon>Telmatobacter</taxon>
    </lineage>
</organism>
<dbReference type="Pfam" id="PF05532">
    <property type="entry name" value="CsbD"/>
    <property type="match status" value="1"/>
</dbReference>
<feature type="region of interest" description="Disordered" evidence="2">
    <location>
        <begin position="58"/>
        <end position="79"/>
    </location>
</feature>
<gene>
    <name evidence="4" type="ORF">P8935_00225</name>
</gene>
<dbReference type="InterPro" id="IPR008462">
    <property type="entry name" value="CsbD"/>
</dbReference>
<feature type="domain" description="CsbD-like" evidence="3">
    <location>
        <begin position="4"/>
        <end position="55"/>
    </location>
</feature>
<dbReference type="Gene3D" id="1.10.1470.10">
    <property type="entry name" value="YjbJ"/>
    <property type="match status" value="1"/>
</dbReference>
<evidence type="ECO:0000313" key="4">
    <source>
        <dbReference type="EMBL" id="XBH17774.1"/>
    </source>
</evidence>
<evidence type="ECO:0000256" key="2">
    <source>
        <dbReference type="SAM" id="MobiDB-lite"/>
    </source>
</evidence>
<feature type="compositionally biased region" description="Basic and acidic residues" evidence="2">
    <location>
        <begin position="1"/>
        <end position="15"/>
    </location>
</feature>
<proteinExistence type="inferred from homology"/>